<organism evidence="2">
    <name type="scientific">Dunaliella tertiolecta</name>
    <name type="common">Green alga</name>
    <dbReference type="NCBI Taxonomy" id="3047"/>
    <lineage>
        <taxon>Eukaryota</taxon>
        <taxon>Viridiplantae</taxon>
        <taxon>Chlorophyta</taxon>
        <taxon>core chlorophytes</taxon>
        <taxon>Chlorophyceae</taxon>
        <taxon>CS clade</taxon>
        <taxon>Chlamydomonadales</taxon>
        <taxon>Dunaliellaceae</taxon>
        <taxon>Dunaliella</taxon>
    </lineage>
</organism>
<dbReference type="AlphaFoldDB" id="A0A7S3VQB5"/>
<dbReference type="InterPro" id="IPR011989">
    <property type="entry name" value="ARM-like"/>
</dbReference>
<feature type="compositionally biased region" description="Basic and acidic residues" evidence="1">
    <location>
        <begin position="782"/>
        <end position="791"/>
    </location>
</feature>
<feature type="region of interest" description="Disordered" evidence="1">
    <location>
        <begin position="426"/>
        <end position="451"/>
    </location>
</feature>
<evidence type="ECO:0000313" key="2">
    <source>
        <dbReference type="EMBL" id="CAE0499425.1"/>
    </source>
</evidence>
<feature type="compositionally biased region" description="Low complexity" evidence="1">
    <location>
        <begin position="333"/>
        <end position="344"/>
    </location>
</feature>
<feature type="compositionally biased region" description="Gly residues" evidence="1">
    <location>
        <begin position="576"/>
        <end position="593"/>
    </location>
</feature>
<feature type="region of interest" description="Disordered" evidence="1">
    <location>
        <begin position="332"/>
        <end position="377"/>
    </location>
</feature>
<feature type="compositionally biased region" description="Polar residues" evidence="1">
    <location>
        <begin position="738"/>
        <end position="748"/>
    </location>
</feature>
<reference evidence="2" key="1">
    <citation type="submission" date="2021-01" db="EMBL/GenBank/DDBJ databases">
        <authorList>
            <person name="Corre E."/>
            <person name="Pelletier E."/>
            <person name="Niang G."/>
            <person name="Scheremetjew M."/>
            <person name="Finn R."/>
            <person name="Kale V."/>
            <person name="Holt S."/>
            <person name="Cochrane G."/>
            <person name="Meng A."/>
            <person name="Brown T."/>
            <person name="Cohen L."/>
        </authorList>
    </citation>
    <scope>NUCLEOTIDE SEQUENCE</scope>
    <source>
        <strain evidence="2">CCMP1320</strain>
    </source>
</reference>
<protein>
    <submittedName>
        <fullName evidence="2">Uncharacterized protein</fullName>
    </submittedName>
</protein>
<feature type="region of interest" description="Disordered" evidence="1">
    <location>
        <begin position="567"/>
        <end position="616"/>
    </location>
</feature>
<sequence length="957" mass="100459">MPATRTSLDQPPTPPTDLPGVLNVLSQANDAGQIAGALSVLLDLKGLPTEEEPLLELVSKALPHTKLCHKDPRVRNACVRVLGRLITIPGILQSTLISGEVYGEGAWTCLMEFSDMYGAYKEAILQMETAPPAQEVKRGAAKVAAAPDPEAGLPGPSKFALEAALRTLELMLSRGPRHVLEWLVSSEGTMTLLPLVHLLGHHSSRVQMRAAQVIRMLCEYEGAKSRLVQASGVGALLREASKNLSGTVRVEVVQALHRLLSGPGMQHLDLLEPGDRLPQPPFDKPSNAQLEGKDGVQILLSLMLAPESGHARTVEEQLKEARAGGNDVWEKGSVQSSVAPSVAPTTAGGSGGKHGKSSPVPAYLGPPPLEFGRPQRSKPEDLQLAAASALVSSCTFCAASIERLVQLGGFQLLLALLPLPPLPDSEECFSPRENQSTGREDKKGAQGKGAQVPALAPITDLEEDDTQSCNSIAQALAAGEMRDLDWTTTLVSTTFELPFTKSLSTEVHVAVQRVLELVLTLPDVRATLHSHALAEQAASEARKAAAEEAAKAAEAAAKAEACGVNVATPPSPPQEKGGGSGTAGKGAIVGGKGEQPQQQTDGKIGGGDMSRGIRDRWGRPAEGHAVRLLGTLHEVLLFAFSATLPPPPRPSSENKRDKDAKKQQAAAQKGARPTMEEFGTTLEHMLPPFSQSVRAAAMACFVQLAKHEGYAMLFAGNSQMKALVGRLGRSDEAIVQQNLTEPARSTSPLGKGRAKAKTQSPTPPSSSGARGAQAAGRGQAGEADKDGQQWKDAKATIPPEPELVAPLASLLQLLIPYIATPAPPTEPAPAVAPLKPRVSKMLLGQSKAPVEPPSSQGARPAETGLIRPDVVHALKRISAAAHAAGSSGIVGLESVRLAVASAVLMLPESEFMVSARPPLPSPPPTPPPQPLATSVFLWDALDRPQMTDGSVKLVHIA</sequence>
<proteinExistence type="predicted"/>
<feature type="region of interest" description="Disordered" evidence="1">
    <location>
        <begin position="738"/>
        <end position="791"/>
    </location>
</feature>
<feature type="region of interest" description="Disordered" evidence="1">
    <location>
        <begin position="642"/>
        <end position="674"/>
    </location>
</feature>
<dbReference type="SUPFAM" id="SSF48371">
    <property type="entry name" value="ARM repeat"/>
    <property type="match status" value="1"/>
</dbReference>
<feature type="compositionally biased region" description="Basic and acidic residues" evidence="1">
    <location>
        <begin position="652"/>
        <end position="662"/>
    </location>
</feature>
<name>A0A7S3VQB5_DUNTE</name>
<feature type="compositionally biased region" description="Low complexity" evidence="1">
    <location>
        <begin position="768"/>
        <end position="781"/>
    </location>
</feature>
<dbReference type="InterPro" id="IPR016024">
    <property type="entry name" value="ARM-type_fold"/>
</dbReference>
<dbReference type="Gene3D" id="1.25.10.10">
    <property type="entry name" value="Leucine-rich Repeat Variant"/>
    <property type="match status" value="1"/>
</dbReference>
<evidence type="ECO:0000256" key="1">
    <source>
        <dbReference type="SAM" id="MobiDB-lite"/>
    </source>
</evidence>
<dbReference type="EMBL" id="HBIP01024202">
    <property type="protein sequence ID" value="CAE0499425.1"/>
    <property type="molecule type" value="Transcribed_RNA"/>
</dbReference>
<accession>A0A7S3VQB5</accession>
<feature type="compositionally biased region" description="Low complexity" evidence="1">
    <location>
        <begin position="663"/>
        <end position="672"/>
    </location>
</feature>
<gene>
    <name evidence="2" type="ORF">DTER00134_LOCUS14498</name>
</gene>